<keyword evidence="3" id="KW-1185">Reference proteome</keyword>
<dbReference type="Proteomes" id="UP000190683">
    <property type="component" value="Unassembled WGS sequence"/>
</dbReference>
<evidence type="ECO:0000313" key="2">
    <source>
        <dbReference type="EMBL" id="OOS25042.1"/>
    </source>
</evidence>
<organism evidence="2 3">
    <name type="scientific">Moraxella porci DSM 25326</name>
    <dbReference type="NCBI Taxonomy" id="573983"/>
    <lineage>
        <taxon>Bacteria</taxon>
        <taxon>Pseudomonadati</taxon>
        <taxon>Pseudomonadota</taxon>
        <taxon>Gammaproteobacteria</taxon>
        <taxon>Moraxellales</taxon>
        <taxon>Moraxellaceae</taxon>
        <taxon>Moraxella</taxon>
    </lineage>
</organism>
<dbReference type="RefSeq" id="WP_078317879.1">
    <property type="nucleotide sequence ID" value="NZ_MUYV01000006.1"/>
</dbReference>
<feature type="chain" id="PRO_5011961602" evidence="1">
    <location>
        <begin position="23"/>
        <end position="157"/>
    </location>
</feature>
<evidence type="ECO:0000313" key="3">
    <source>
        <dbReference type="Proteomes" id="UP000190683"/>
    </source>
</evidence>
<evidence type="ECO:0000256" key="1">
    <source>
        <dbReference type="SAM" id="SignalP"/>
    </source>
</evidence>
<reference evidence="2 3" key="1">
    <citation type="submission" date="2017-02" db="EMBL/GenBank/DDBJ databases">
        <title>Draft genome sequence of Moraxella porci CCUG 54912T type strain.</title>
        <authorList>
            <person name="Salva-Serra F."/>
            <person name="Engstrom-Jakobsson H."/>
            <person name="Thorell K."/>
            <person name="Jaen-Luchoro D."/>
            <person name="Gonzales-Siles L."/>
            <person name="Karlsson R."/>
            <person name="Yazdan S."/>
            <person name="Boulund F."/>
            <person name="Johnning A."/>
            <person name="Engstrand L."/>
            <person name="Kristiansson E."/>
            <person name="Moore E."/>
        </authorList>
    </citation>
    <scope>NUCLEOTIDE SEQUENCE [LARGE SCALE GENOMIC DNA]</scope>
    <source>
        <strain evidence="2 3">CCUG 54912</strain>
    </source>
</reference>
<dbReference type="AlphaFoldDB" id="A0A1T0CRS7"/>
<name>A0A1T0CRS7_9GAMM</name>
<gene>
    <name evidence="2" type="ORF">B0681_06235</name>
</gene>
<accession>A0A1T0CRS7</accession>
<sequence>MKTPVLALALSSILVLPCIAHANTTDNQRKTAIVKQVITKLNNRHITIEKHASPQLKRVANYADTVAERDDYISCAPWDMVGGQDYSQSRVTRSATYKVLKNGNVETRFRSEANSPINVVQFEFIKQNGKLMISDIYSNGDSFLSVTASCLEESDDL</sequence>
<dbReference type="EMBL" id="MUYV01000006">
    <property type="protein sequence ID" value="OOS25042.1"/>
    <property type="molecule type" value="Genomic_DNA"/>
</dbReference>
<feature type="signal peptide" evidence="1">
    <location>
        <begin position="1"/>
        <end position="22"/>
    </location>
</feature>
<keyword evidence="1" id="KW-0732">Signal</keyword>
<comment type="caution">
    <text evidence="2">The sequence shown here is derived from an EMBL/GenBank/DDBJ whole genome shotgun (WGS) entry which is preliminary data.</text>
</comment>
<protein>
    <submittedName>
        <fullName evidence="2">Uncharacterized protein</fullName>
    </submittedName>
</protein>
<proteinExistence type="predicted"/>
<dbReference type="STRING" id="573983.B0681_06235"/>